<reference evidence="3 4" key="1">
    <citation type="submission" date="2021-01" db="EMBL/GenBank/DDBJ databases">
        <title>Genomic Encyclopedia of Type Strains, Phase IV (KMG-IV): sequencing the most valuable type-strain genomes for metagenomic binning, comparative biology and taxonomic classification.</title>
        <authorList>
            <person name="Goeker M."/>
        </authorList>
    </citation>
    <scope>NUCLEOTIDE SEQUENCE [LARGE SCALE GENOMIC DNA]</scope>
    <source>
        <strain evidence="3 4">DSM 23711</strain>
    </source>
</reference>
<dbReference type="SFLD" id="SFLDS00003">
    <property type="entry name" value="Haloacid_Dehalogenase"/>
    <property type="match status" value="1"/>
</dbReference>
<dbReference type="GO" id="GO:0004427">
    <property type="term" value="F:inorganic diphosphate phosphatase activity"/>
    <property type="evidence" value="ECO:0007669"/>
    <property type="project" value="UniProtKB-EC"/>
</dbReference>
<dbReference type="EC" id="3.6.1.1" evidence="3"/>
<dbReference type="Gene3D" id="1.10.150.240">
    <property type="entry name" value="Putative phosphatase, domain 2"/>
    <property type="match status" value="1"/>
</dbReference>
<dbReference type="Gene3D" id="3.40.50.1000">
    <property type="entry name" value="HAD superfamily/HAD-like"/>
    <property type="match status" value="1"/>
</dbReference>
<dbReference type="InterPro" id="IPR050155">
    <property type="entry name" value="HAD-like_hydrolase_sf"/>
</dbReference>
<dbReference type="InterPro" id="IPR023214">
    <property type="entry name" value="HAD_sf"/>
</dbReference>
<evidence type="ECO:0000313" key="4">
    <source>
        <dbReference type="Proteomes" id="UP001296943"/>
    </source>
</evidence>
<dbReference type="EMBL" id="JAFBDR010000008">
    <property type="protein sequence ID" value="MBM7571346.1"/>
    <property type="molecule type" value="Genomic_DNA"/>
</dbReference>
<dbReference type="InterPro" id="IPR006549">
    <property type="entry name" value="HAD-SF_hydro_IIIA"/>
</dbReference>
<dbReference type="PANTHER" id="PTHR43434:SF1">
    <property type="entry name" value="PHOSPHOGLYCOLATE PHOSPHATASE"/>
    <property type="match status" value="1"/>
</dbReference>
<keyword evidence="4" id="KW-1185">Reference proteome</keyword>
<dbReference type="SFLD" id="SFLDG01129">
    <property type="entry name" value="C1.5:_HAD__Beta-PGM__Phosphata"/>
    <property type="match status" value="1"/>
</dbReference>
<dbReference type="InterPro" id="IPR041492">
    <property type="entry name" value="HAD_2"/>
</dbReference>
<comment type="caution">
    <text evidence="3">The sequence shown here is derived from an EMBL/GenBank/DDBJ whole genome shotgun (WGS) entry which is preliminary data.</text>
</comment>
<dbReference type="NCBIfam" id="TIGR01662">
    <property type="entry name" value="HAD-SF-IIIA"/>
    <property type="match status" value="1"/>
</dbReference>
<evidence type="ECO:0000256" key="2">
    <source>
        <dbReference type="ARBA" id="ARBA00022842"/>
    </source>
</evidence>
<dbReference type="InterPro" id="IPR006439">
    <property type="entry name" value="HAD-SF_hydro_IA"/>
</dbReference>
<dbReference type="Pfam" id="PF13419">
    <property type="entry name" value="HAD_2"/>
    <property type="match status" value="1"/>
</dbReference>
<dbReference type="PRINTS" id="PR00413">
    <property type="entry name" value="HADHALOGNASE"/>
</dbReference>
<dbReference type="SUPFAM" id="SSF56784">
    <property type="entry name" value="HAD-like"/>
    <property type="match status" value="1"/>
</dbReference>
<dbReference type="InterPro" id="IPR036412">
    <property type="entry name" value="HAD-like_sf"/>
</dbReference>
<accession>A0ABS2MZN3</accession>
<name>A0ABS2MZN3_9BACI</name>
<evidence type="ECO:0000313" key="3">
    <source>
        <dbReference type="EMBL" id="MBM7571346.1"/>
    </source>
</evidence>
<protein>
    <submittedName>
        <fullName evidence="3">Pyrophosphatase PpaX</fullName>
        <ecNumber evidence="3">3.6.1.1</ecNumber>
    </submittedName>
</protein>
<organism evidence="3 4">
    <name type="scientific">Aquibacillus albus</name>
    <dbReference type="NCBI Taxonomy" id="1168171"/>
    <lineage>
        <taxon>Bacteria</taxon>
        <taxon>Bacillati</taxon>
        <taxon>Bacillota</taxon>
        <taxon>Bacilli</taxon>
        <taxon>Bacillales</taxon>
        <taxon>Bacillaceae</taxon>
        <taxon>Aquibacillus</taxon>
    </lineage>
</organism>
<keyword evidence="1 3" id="KW-0378">Hydrolase</keyword>
<dbReference type="Proteomes" id="UP001296943">
    <property type="component" value="Unassembled WGS sequence"/>
</dbReference>
<dbReference type="InterPro" id="IPR023198">
    <property type="entry name" value="PGP-like_dom2"/>
</dbReference>
<gene>
    <name evidence="3" type="ORF">JOC48_001842</name>
</gene>
<keyword evidence="2" id="KW-0460">Magnesium</keyword>
<dbReference type="NCBIfam" id="TIGR01509">
    <property type="entry name" value="HAD-SF-IA-v3"/>
    <property type="match status" value="1"/>
</dbReference>
<dbReference type="RefSeq" id="WP_204498873.1">
    <property type="nucleotide sequence ID" value="NZ_JAFBDR010000008.1"/>
</dbReference>
<sequence>MAQSLNELTTILFDLDGTLLDSRENIVDAAYETVQKYNPDSLTYQEVLDHFGLDLAHHLSKIIPDKEVVQRYFITKKRESYHRNPLFPYVSEGLKQLSNKGFRLGIVTNQQRDLVIKVLREKGMEDMFDVIVTKDDVPYIKPSPEPIKLTMEKLGVDTANVWMVGDTLFDLLAAKRAGVPCVRLNFYEDAELDASSSAAVNEPTIAEQAISPDYTFTTFKEFIDFTLAYRRSKQPVHDQNPDKEGVNLG</sequence>
<dbReference type="SFLD" id="SFLDG01135">
    <property type="entry name" value="C1.5.6:_HAD__Beta-PGM__Phospha"/>
    <property type="match status" value="1"/>
</dbReference>
<proteinExistence type="predicted"/>
<evidence type="ECO:0000256" key="1">
    <source>
        <dbReference type="ARBA" id="ARBA00022801"/>
    </source>
</evidence>
<dbReference type="PANTHER" id="PTHR43434">
    <property type="entry name" value="PHOSPHOGLYCOLATE PHOSPHATASE"/>
    <property type="match status" value="1"/>
</dbReference>
<dbReference type="NCBIfam" id="TIGR01549">
    <property type="entry name" value="HAD-SF-IA-v1"/>
    <property type="match status" value="1"/>
</dbReference>